<evidence type="ECO:0000256" key="2">
    <source>
        <dbReference type="ARBA" id="ARBA00022980"/>
    </source>
</evidence>
<dbReference type="Gene3D" id="3.30.70.600">
    <property type="entry name" value="Ribosomal protein S10 domain"/>
    <property type="match status" value="1"/>
</dbReference>
<dbReference type="FunFam" id="3.30.70.600:FF:000003">
    <property type="entry name" value="30S ribosomal protein S10"/>
    <property type="match status" value="1"/>
</dbReference>
<evidence type="ECO:0000313" key="8">
    <source>
        <dbReference type="Proteomes" id="UP000055047"/>
    </source>
</evidence>
<dbReference type="EMBL" id="FLLR01000014">
    <property type="protein sequence ID" value="SBO14137.1"/>
    <property type="molecule type" value="Genomic_DNA"/>
</dbReference>
<dbReference type="GO" id="GO:0005840">
    <property type="term" value="C:ribosome"/>
    <property type="evidence" value="ECO:0007669"/>
    <property type="project" value="UniProtKB-KW"/>
</dbReference>
<accession>A0A098EIB1</accession>
<evidence type="ECO:0000256" key="1">
    <source>
        <dbReference type="ARBA" id="ARBA00007102"/>
    </source>
</evidence>
<comment type="subunit">
    <text evidence="4">Part of the 30S ribosomal subunit.</text>
</comment>
<comment type="function">
    <text evidence="4">Involved in the binding of tRNA to the ribosomes.</text>
</comment>
<proteinExistence type="inferred from homology"/>
<reference evidence="9" key="2">
    <citation type="submission" date="2016-03" db="EMBL/GenBank/DDBJ databases">
        <authorList>
            <person name="Loux Valentin"/>
        </authorList>
    </citation>
    <scope>NUCLEOTIDE SEQUENCE [LARGE SCALE GENOMIC DNA]</scope>
    <source>
        <strain evidence="9">C1</strain>
    </source>
</reference>
<dbReference type="NCBIfam" id="NF001861">
    <property type="entry name" value="PRK00596.1"/>
    <property type="match status" value="1"/>
</dbReference>
<name>A0A098EIB1_ANAPH</name>
<protein>
    <recommendedName>
        <fullName evidence="4">Small ribosomal subunit protein uS10</fullName>
    </recommendedName>
</protein>
<sequence length="105" mass="11735">MVTQKIYIELKAFDHGLLDRSARNIVLVAKRSGAKVNGPIFFPRRTAKFIVNRSTHVDKKSREQFEIRTHKRLISLPKANSAILQALMSLQLPAGVDVKVKVVGG</sequence>
<dbReference type="PANTHER" id="PTHR11700">
    <property type="entry name" value="30S RIBOSOMAL PROTEIN S10 FAMILY MEMBER"/>
    <property type="match status" value="1"/>
</dbReference>
<dbReference type="GeneID" id="92747524"/>
<dbReference type="GO" id="GO:0006412">
    <property type="term" value="P:translation"/>
    <property type="evidence" value="ECO:0007669"/>
    <property type="project" value="UniProtKB-UniRule"/>
</dbReference>
<evidence type="ECO:0000313" key="7">
    <source>
        <dbReference type="EMBL" id="SBO14137.1"/>
    </source>
</evidence>
<dbReference type="NCBIfam" id="TIGR01049">
    <property type="entry name" value="rpsJ_bact"/>
    <property type="match status" value="1"/>
</dbReference>
<dbReference type="PATRIC" id="fig|948.7.peg.1149"/>
<dbReference type="PRINTS" id="PR00971">
    <property type="entry name" value="RIBOSOMALS10"/>
</dbReference>
<keyword evidence="2 4" id="KW-0689">Ribosomal protein</keyword>
<dbReference type="OMA" id="VDIEIKM"/>
<dbReference type="GO" id="GO:1990904">
    <property type="term" value="C:ribonucleoprotein complex"/>
    <property type="evidence" value="ECO:0007669"/>
    <property type="project" value="UniProtKB-KW"/>
</dbReference>
<reference evidence="6 8" key="1">
    <citation type="submission" date="2014-09" db="EMBL/GenBank/DDBJ databases">
        <authorList>
            <person name="Loux Valentin"/>
            <person name="Dugat Thibaut"/>
        </authorList>
    </citation>
    <scope>NUCLEOTIDE SEQUENCE [LARGE SCALE GENOMIC DNA]</scope>
    <source>
        <strain evidence="6 8">BOV-10_179</strain>
    </source>
</reference>
<dbReference type="SMR" id="A0A098EIB1"/>
<evidence type="ECO:0000256" key="3">
    <source>
        <dbReference type="ARBA" id="ARBA00023274"/>
    </source>
</evidence>
<evidence type="ECO:0000313" key="9">
    <source>
        <dbReference type="Proteomes" id="UP000078419"/>
    </source>
</evidence>
<dbReference type="InterPro" id="IPR001848">
    <property type="entry name" value="Ribosomal_uS10"/>
</dbReference>
<dbReference type="GO" id="GO:0000049">
    <property type="term" value="F:tRNA binding"/>
    <property type="evidence" value="ECO:0007669"/>
    <property type="project" value="UniProtKB-UniRule"/>
</dbReference>
<evidence type="ECO:0000313" key="6">
    <source>
        <dbReference type="EMBL" id="CEG21041.1"/>
    </source>
</evidence>
<dbReference type="SMART" id="SM01403">
    <property type="entry name" value="Ribosomal_S10"/>
    <property type="match status" value="1"/>
</dbReference>
<dbReference type="GO" id="GO:0003735">
    <property type="term" value="F:structural constituent of ribosome"/>
    <property type="evidence" value="ECO:0007669"/>
    <property type="project" value="InterPro"/>
</dbReference>
<organism evidence="6 8">
    <name type="scientific">Anaplasma phagocytophilum</name>
    <name type="common">Ehrlichia phagocytophila</name>
    <dbReference type="NCBI Taxonomy" id="948"/>
    <lineage>
        <taxon>Bacteria</taxon>
        <taxon>Pseudomonadati</taxon>
        <taxon>Pseudomonadota</taxon>
        <taxon>Alphaproteobacteria</taxon>
        <taxon>Rickettsiales</taxon>
        <taxon>Anaplasmataceae</taxon>
        <taxon>Anaplasma</taxon>
        <taxon>phagocytophilum group</taxon>
    </lineage>
</organism>
<reference evidence="7" key="3">
    <citation type="submission" date="2016-03" db="EMBL/GenBank/DDBJ databases">
        <authorList>
            <person name="Loux V."/>
        </authorList>
    </citation>
    <scope>NUCLEOTIDE SEQUENCE</scope>
    <source>
        <strain evidence="7">C1</strain>
    </source>
</reference>
<dbReference type="InterPro" id="IPR027486">
    <property type="entry name" value="Ribosomal_uS10_dom"/>
</dbReference>
<dbReference type="AlphaFoldDB" id="A0A098EIB1"/>
<dbReference type="RefSeq" id="WP_011450414.1">
    <property type="nucleotide sequence ID" value="NZ_CCXQ01000156.1"/>
</dbReference>
<comment type="similarity">
    <text evidence="1 4">Belongs to the universal ribosomal protein uS10 family.</text>
</comment>
<evidence type="ECO:0000256" key="4">
    <source>
        <dbReference type="HAMAP-Rule" id="MF_00508"/>
    </source>
</evidence>
<dbReference type="Proteomes" id="UP000055047">
    <property type="component" value="Unassembled WGS sequence"/>
</dbReference>
<feature type="domain" description="Small ribosomal subunit protein uS10" evidence="5">
    <location>
        <begin position="7"/>
        <end position="101"/>
    </location>
</feature>
<dbReference type="EMBL" id="CCXQ01000156">
    <property type="protein sequence ID" value="CEG21041.1"/>
    <property type="molecule type" value="Genomic_DNA"/>
</dbReference>
<dbReference type="HAMAP" id="MF_00508">
    <property type="entry name" value="Ribosomal_uS10"/>
    <property type="match status" value="1"/>
</dbReference>
<evidence type="ECO:0000259" key="5">
    <source>
        <dbReference type="SMART" id="SM01403"/>
    </source>
</evidence>
<dbReference type="SUPFAM" id="SSF54999">
    <property type="entry name" value="Ribosomal protein S10"/>
    <property type="match status" value="1"/>
</dbReference>
<gene>
    <name evidence="4 6" type="primary">rpsJ</name>
    <name evidence="7" type="ORF">ANAPC1_00481</name>
    <name evidence="6" type="ORF">ANAPHAGO_00271</name>
</gene>
<dbReference type="Proteomes" id="UP000078419">
    <property type="component" value="Unassembled WGS sequence"/>
</dbReference>
<dbReference type="Pfam" id="PF00338">
    <property type="entry name" value="Ribosomal_S10"/>
    <property type="match status" value="1"/>
</dbReference>
<keyword evidence="3 4" id="KW-0687">Ribonucleoprotein</keyword>
<dbReference type="InterPro" id="IPR036838">
    <property type="entry name" value="Ribosomal_uS10_dom_sf"/>
</dbReference>